<dbReference type="Gene3D" id="1.10.510.10">
    <property type="entry name" value="Transferase(Phosphotransferase) domain 1"/>
    <property type="match status" value="1"/>
</dbReference>
<feature type="domain" description="EF-hand" evidence="12">
    <location>
        <begin position="802"/>
        <end position="837"/>
    </location>
</feature>
<dbReference type="InterPro" id="IPR017441">
    <property type="entry name" value="Protein_kinase_ATP_BS"/>
</dbReference>
<evidence type="ECO:0000259" key="11">
    <source>
        <dbReference type="PROSITE" id="PS50011"/>
    </source>
</evidence>
<keyword evidence="5" id="KW-0418">Kinase</keyword>
<proteinExistence type="inferred from homology"/>
<dbReference type="Pfam" id="PF13499">
    <property type="entry name" value="EF-hand_7"/>
    <property type="match status" value="1"/>
</dbReference>
<sequence>MLPGKQKHSCGQWFSVGDKFCPHCGQINNNYDSAKADLLRASHRKGWRKRKRAVTKSLIWMIRDDPQQAVHFISLHWSQASRGEAAPAIQLWVDEQKAIASKKEPLSQKQLLKNNTQCMDQRTAHQPEHLVRGKATAEAEEVSPAKAAGIVLAWAPCKLPHAARHSATRSPTGDLWEATSYFEKELKFAYKLEDTLRFGNSEGIIFGDEDRFTDWFCRKFLNIGDNCRYRDEDADGLPGVSIAGHDLSATPSVDSPTQRMSDLSPTSATSPTSRSRVESGNTTTMMEDEDVDWLQRVTQAVGAKNASERDQLSKELGGTINLMLDVEQEELNREELRVERISRRISRKQVNDSKLRTSAATAEKMVRSSIHQLKDLDPEALKAEVDRLNEAESSPVSEVASAASGPESALEDNASTPDNEKQRLSLQKNITKAIAFDHGAIQMSERDTEDRTRVFRKNLRRTASNLSLMSTLGRDVSERLKIIVENPREINAFYEMDQHDLGRGSYGAVKRAKVKGTGATRAVKVIGKDRCTQGFGALKNEIFISKKVDHPNVVKLYEIFEDNENLYLVLELCSAGHLFAYIRAQRSPLKDHQSVVIMRQVLQGVNYLHSCHIVHRDLKPQNILVVRSDISRDAGNSLRISDFGLSCEFEPGQVLTAQVGTTAYMAPQVLLKSYTEICDVWSCGVILHILLSGFLPFLGRDASKESIRREILRGKLKMNGRRWVEVNPAAINLLLKMLKVNPEDRLTAQQACQHPYLNLTRRQDEPPVLPKEDVLEGLQSMHEQNVFKKAALHLIVTMLHDEHTSIPRNTFMKLDANGDGLVSIEELEDFYGECSALDPAMFHEEGREAHGISYTTFLAATFDKGQWVGKQVCKAAFTQFDSNGDEHLTLQELLASNSVLGRLHPLDAEKLLSDLDTNNDGVIDFQEFYTMMRGVSHGASTFLKRSGSMASSVKRSRTRSDQTSTSSTVN</sequence>
<dbReference type="SUPFAM" id="SSF56112">
    <property type="entry name" value="Protein kinase-like (PK-like)"/>
    <property type="match status" value="1"/>
</dbReference>
<name>A0ABP0MB94_9DINO</name>
<evidence type="ECO:0008006" key="15">
    <source>
        <dbReference type="Google" id="ProtNLM"/>
    </source>
</evidence>
<dbReference type="PROSITE" id="PS00018">
    <property type="entry name" value="EF_HAND_1"/>
    <property type="match status" value="2"/>
</dbReference>
<gene>
    <name evidence="13" type="ORF">CCMP2556_LOCUS25068</name>
</gene>
<dbReference type="SUPFAM" id="SSF47473">
    <property type="entry name" value="EF-hand"/>
    <property type="match status" value="1"/>
</dbReference>
<dbReference type="PROSITE" id="PS00108">
    <property type="entry name" value="PROTEIN_KINASE_ST"/>
    <property type="match status" value="1"/>
</dbReference>
<keyword evidence="4 9" id="KW-0547">Nucleotide-binding</keyword>
<evidence type="ECO:0000256" key="7">
    <source>
        <dbReference type="ARBA" id="ARBA00022840"/>
    </source>
</evidence>
<dbReference type="CDD" id="cd00051">
    <property type="entry name" value="EFh"/>
    <property type="match status" value="1"/>
</dbReference>
<feature type="region of interest" description="Disordered" evidence="10">
    <location>
        <begin position="242"/>
        <end position="284"/>
    </location>
</feature>
<feature type="domain" description="EF-hand" evidence="12">
    <location>
        <begin position="903"/>
        <end position="938"/>
    </location>
</feature>
<comment type="caution">
    <text evidence="13">The sequence shown here is derived from an EMBL/GenBank/DDBJ whole genome shotgun (WGS) entry which is preliminary data.</text>
</comment>
<feature type="compositionally biased region" description="Low complexity" evidence="10">
    <location>
        <begin position="961"/>
        <end position="970"/>
    </location>
</feature>
<reference evidence="13 14" key="1">
    <citation type="submission" date="2024-02" db="EMBL/GenBank/DDBJ databases">
        <authorList>
            <person name="Chen Y."/>
            <person name="Shah S."/>
            <person name="Dougan E. K."/>
            <person name="Thang M."/>
            <person name="Chan C."/>
        </authorList>
    </citation>
    <scope>NUCLEOTIDE SEQUENCE [LARGE SCALE GENOMIC DNA]</scope>
</reference>
<keyword evidence="3" id="KW-0808">Transferase</keyword>
<dbReference type="InterPro" id="IPR000719">
    <property type="entry name" value="Prot_kinase_dom"/>
</dbReference>
<evidence type="ECO:0000256" key="4">
    <source>
        <dbReference type="ARBA" id="ARBA00022741"/>
    </source>
</evidence>
<evidence type="ECO:0000256" key="5">
    <source>
        <dbReference type="ARBA" id="ARBA00022777"/>
    </source>
</evidence>
<feature type="compositionally biased region" description="Low complexity" evidence="10">
    <location>
        <begin position="264"/>
        <end position="274"/>
    </location>
</feature>
<accession>A0ABP0MB94</accession>
<comment type="cofactor">
    <cofactor evidence="1">
        <name>Mg(2+)</name>
        <dbReference type="ChEBI" id="CHEBI:18420"/>
    </cofactor>
</comment>
<keyword evidence="6" id="KW-0106">Calcium</keyword>
<dbReference type="PANTHER" id="PTHR24349">
    <property type="entry name" value="SERINE/THREONINE-PROTEIN KINASE"/>
    <property type="match status" value="1"/>
</dbReference>
<dbReference type="Pfam" id="PF13202">
    <property type="entry name" value="EF-hand_5"/>
    <property type="match status" value="1"/>
</dbReference>
<comment type="similarity">
    <text evidence="8">Belongs to the protein kinase superfamily. Ser/Thr protein kinase family. CDPK subfamily.</text>
</comment>
<dbReference type="EMBL" id="CAXAMN010016668">
    <property type="protein sequence ID" value="CAK9048751.1"/>
    <property type="molecule type" value="Genomic_DNA"/>
</dbReference>
<keyword evidence="14" id="KW-1185">Reference proteome</keyword>
<evidence type="ECO:0000256" key="2">
    <source>
        <dbReference type="ARBA" id="ARBA00022527"/>
    </source>
</evidence>
<dbReference type="Gene3D" id="3.30.200.20">
    <property type="entry name" value="Phosphorylase Kinase, domain 1"/>
    <property type="match status" value="1"/>
</dbReference>
<evidence type="ECO:0000259" key="12">
    <source>
        <dbReference type="PROSITE" id="PS50222"/>
    </source>
</evidence>
<evidence type="ECO:0000256" key="6">
    <source>
        <dbReference type="ARBA" id="ARBA00022837"/>
    </source>
</evidence>
<dbReference type="InterPro" id="IPR050205">
    <property type="entry name" value="CDPK_Ser/Thr_kinases"/>
</dbReference>
<dbReference type="PROSITE" id="PS00303">
    <property type="entry name" value="S100_CABP"/>
    <property type="match status" value="1"/>
</dbReference>
<dbReference type="Proteomes" id="UP001642484">
    <property type="component" value="Unassembled WGS sequence"/>
</dbReference>
<feature type="compositionally biased region" description="Low complexity" evidence="10">
    <location>
        <begin position="391"/>
        <end position="408"/>
    </location>
</feature>
<keyword evidence="2" id="KW-0723">Serine/threonine-protein kinase</keyword>
<dbReference type="PROSITE" id="PS50222">
    <property type="entry name" value="EF_HAND_2"/>
    <property type="match status" value="2"/>
</dbReference>
<dbReference type="InterPro" id="IPR008271">
    <property type="entry name" value="Ser/Thr_kinase_AS"/>
</dbReference>
<dbReference type="Pfam" id="PF00069">
    <property type="entry name" value="Pkinase"/>
    <property type="match status" value="1"/>
</dbReference>
<dbReference type="PROSITE" id="PS00107">
    <property type="entry name" value="PROTEIN_KINASE_ATP"/>
    <property type="match status" value="1"/>
</dbReference>
<dbReference type="InterPro" id="IPR011992">
    <property type="entry name" value="EF-hand-dom_pair"/>
</dbReference>
<feature type="domain" description="Protein kinase" evidence="11">
    <location>
        <begin position="495"/>
        <end position="757"/>
    </location>
</feature>
<evidence type="ECO:0000256" key="3">
    <source>
        <dbReference type="ARBA" id="ARBA00022679"/>
    </source>
</evidence>
<evidence type="ECO:0000256" key="1">
    <source>
        <dbReference type="ARBA" id="ARBA00001946"/>
    </source>
</evidence>
<dbReference type="InterPro" id="IPR002048">
    <property type="entry name" value="EF_hand_dom"/>
</dbReference>
<evidence type="ECO:0000256" key="8">
    <source>
        <dbReference type="ARBA" id="ARBA00024334"/>
    </source>
</evidence>
<dbReference type="Gene3D" id="1.10.238.10">
    <property type="entry name" value="EF-hand"/>
    <property type="match status" value="2"/>
</dbReference>
<protein>
    <recommendedName>
        <fullName evidence="15">Calcium-dependent protein kinase</fullName>
    </recommendedName>
</protein>
<evidence type="ECO:0000256" key="10">
    <source>
        <dbReference type="SAM" id="MobiDB-lite"/>
    </source>
</evidence>
<feature type="compositionally biased region" description="Polar residues" evidence="10">
    <location>
        <begin position="249"/>
        <end position="263"/>
    </location>
</feature>
<keyword evidence="7 9" id="KW-0067">ATP-binding</keyword>
<dbReference type="SMART" id="SM00220">
    <property type="entry name" value="S_TKc"/>
    <property type="match status" value="1"/>
</dbReference>
<dbReference type="CDD" id="cd05117">
    <property type="entry name" value="STKc_CAMK"/>
    <property type="match status" value="1"/>
</dbReference>
<evidence type="ECO:0000256" key="9">
    <source>
        <dbReference type="PROSITE-ProRule" id="PRU10141"/>
    </source>
</evidence>
<dbReference type="InterPro" id="IPR011009">
    <property type="entry name" value="Kinase-like_dom_sf"/>
</dbReference>
<organism evidence="13 14">
    <name type="scientific">Durusdinium trenchii</name>
    <dbReference type="NCBI Taxonomy" id="1381693"/>
    <lineage>
        <taxon>Eukaryota</taxon>
        <taxon>Sar</taxon>
        <taxon>Alveolata</taxon>
        <taxon>Dinophyceae</taxon>
        <taxon>Suessiales</taxon>
        <taxon>Symbiodiniaceae</taxon>
        <taxon>Durusdinium</taxon>
    </lineage>
</organism>
<dbReference type="SMART" id="SM00054">
    <property type="entry name" value="EFh"/>
    <property type="match status" value="3"/>
</dbReference>
<dbReference type="PROSITE" id="PS50011">
    <property type="entry name" value="PROTEIN_KINASE_DOM"/>
    <property type="match status" value="1"/>
</dbReference>
<dbReference type="InterPro" id="IPR001751">
    <property type="entry name" value="S100/CaBP7/8-like_CS"/>
</dbReference>
<feature type="binding site" evidence="9">
    <location>
        <position position="528"/>
    </location>
    <ligand>
        <name>ATP</name>
        <dbReference type="ChEBI" id="CHEBI:30616"/>
    </ligand>
</feature>
<dbReference type="InterPro" id="IPR018247">
    <property type="entry name" value="EF_Hand_1_Ca_BS"/>
</dbReference>
<evidence type="ECO:0000313" key="14">
    <source>
        <dbReference type="Proteomes" id="UP001642484"/>
    </source>
</evidence>
<feature type="region of interest" description="Disordered" evidence="10">
    <location>
        <begin position="389"/>
        <end position="422"/>
    </location>
</feature>
<evidence type="ECO:0000313" key="13">
    <source>
        <dbReference type="EMBL" id="CAK9048751.1"/>
    </source>
</evidence>
<feature type="region of interest" description="Disordered" evidence="10">
    <location>
        <begin position="948"/>
        <end position="970"/>
    </location>
</feature>